<name>A0ACC3BMA3_PYRYE</name>
<proteinExistence type="predicted"/>
<sequence>MPPLLPPPAFPGGVGVADDAAVPAVAAPAPPVSRQLQFVTVDPLESEAIVDVTADHGLGVRQAAAAESRRASALRASIDQLEEVYAAVTAPDERERRRLVRAALKTRRVPVPSWALPGGTYWPAQTSEADERRFEQLFSLGWSPESGLAGRQVAPRPVPSTAGSSGGGRASSGVAVTSNSEAAPLVAPQPIYSRARDRGQVQQGGALMLALTGLAAKCAHQLDEALLFSVGGAHALLEHLAVTFDAPPAVKLSRATSDLHACTRGNGTVAAYVVKFRTAAARCASARAPLPDVYLGGLLLRNAGLSHEQQVVVQVTASASAHNRATPPVLIATVVPGPSAHFATEHDGTPLQNASKEVLTATSSVVGDAIIDPGATAAVAGVDWLSRYLSALPDDLRATVVTSDASVLFRFGDEQTTLAREH</sequence>
<accession>A0ACC3BMA3</accession>
<reference evidence="1" key="1">
    <citation type="submission" date="2019-11" db="EMBL/GenBank/DDBJ databases">
        <title>Nori genome reveals adaptations in red seaweeds to the harsh intertidal environment.</title>
        <authorList>
            <person name="Wang D."/>
            <person name="Mao Y."/>
        </authorList>
    </citation>
    <scope>NUCLEOTIDE SEQUENCE</scope>
    <source>
        <tissue evidence="1">Gametophyte</tissue>
    </source>
</reference>
<gene>
    <name evidence="1" type="ORF">I4F81_001643</name>
</gene>
<comment type="caution">
    <text evidence="1">The sequence shown here is derived from an EMBL/GenBank/DDBJ whole genome shotgun (WGS) entry which is preliminary data.</text>
</comment>
<evidence type="ECO:0000313" key="2">
    <source>
        <dbReference type="Proteomes" id="UP000798662"/>
    </source>
</evidence>
<dbReference type="EMBL" id="CM020618">
    <property type="protein sequence ID" value="KAK1859045.1"/>
    <property type="molecule type" value="Genomic_DNA"/>
</dbReference>
<protein>
    <submittedName>
        <fullName evidence="1">Uncharacterized protein</fullName>
    </submittedName>
</protein>
<organism evidence="1 2">
    <name type="scientific">Pyropia yezoensis</name>
    <name type="common">Susabi-nori</name>
    <name type="synonym">Porphyra yezoensis</name>
    <dbReference type="NCBI Taxonomy" id="2788"/>
    <lineage>
        <taxon>Eukaryota</taxon>
        <taxon>Rhodophyta</taxon>
        <taxon>Bangiophyceae</taxon>
        <taxon>Bangiales</taxon>
        <taxon>Bangiaceae</taxon>
        <taxon>Pyropia</taxon>
    </lineage>
</organism>
<dbReference type="Proteomes" id="UP000798662">
    <property type="component" value="Chromosome 1"/>
</dbReference>
<evidence type="ECO:0000313" key="1">
    <source>
        <dbReference type="EMBL" id="KAK1859045.1"/>
    </source>
</evidence>
<keyword evidence="2" id="KW-1185">Reference proteome</keyword>